<dbReference type="Proteomes" id="UP000542342">
    <property type="component" value="Unassembled WGS sequence"/>
</dbReference>
<reference evidence="2 3" key="1">
    <citation type="submission" date="2020-07" db="EMBL/GenBank/DDBJ databases">
        <title>Thermogemmata thermophila gen. nov., sp. nov., a novel moderate thermophilic planctomycete from a Kamchatka hot spring.</title>
        <authorList>
            <person name="Elcheninov A.G."/>
            <person name="Podosokorskaya O.A."/>
            <person name="Kovaleva O.L."/>
            <person name="Novikov A."/>
            <person name="Bonch-Osmolovskaya E.A."/>
            <person name="Toshchakov S.V."/>
            <person name="Kublanov I.V."/>
        </authorList>
    </citation>
    <scope>NUCLEOTIDE SEQUENCE [LARGE SCALE GENOMIC DNA]</scope>
    <source>
        <strain evidence="2 3">2918</strain>
    </source>
</reference>
<protein>
    <recommendedName>
        <fullName evidence="4">IcmF-related N-terminal domain-containing protein</fullName>
    </recommendedName>
</protein>
<feature type="region of interest" description="Disordered" evidence="1">
    <location>
        <begin position="78"/>
        <end position="122"/>
    </location>
</feature>
<comment type="caution">
    <text evidence="2">The sequence shown here is derived from an EMBL/GenBank/DDBJ whole genome shotgun (WGS) entry which is preliminary data.</text>
</comment>
<accession>A0A7V8VCI5</accession>
<sequence length="879" mass="98928">MDTSGRLTQFAEAFYSGAELPPTEAEVVSYTLQIGPIPTHLPDRHEVSSQSVSLAADWQSVIIHDCSGEAVKHYLSSLPPEGSTPLPPSLPAGLTEHGRTSSQHARRTDSGRPSSFPLVGEQWHTKRDPGELQQVLQEADALVVLVAATASELELSEAFSEFRRFLSALQAARCSARKVGGFPVFLVLTQCDRLACPGDTRPIWESRVQARSERAYAAFEAFLRRESEPELPPSDVRQTTLAERAEAGEVAVSGGVEEWTEEGAHRLLFTPFGHLDLHVYAVAARCPGFSAVAEGDAAPYHVAELFRDVFQAAAGQRRRQHQVDRRLQWTIRSMGAFLTAALTVLVVLFLDPPRVEQPTLAEMVAGYREHEPPPAERLAATRLALHRQTLERFRDHTDFWQLSPELQGFVLQRLREIEDYRALRRRLVSSAGPANCRTLAELEQLEQALRDGALSIPSGHGYDWSATEVGRWREKWLHDIAVIRRAEQQLQELYRDRVRLVQRLMDVDHFLGSWREEANVVIQLQEPPYRLEEPLPGAISVPDLPVGQGTAVIWFVPYHFEGVVQWREEWRRWQQRLEALRDLADACGLTHGSNPPTPLRVPAASGLATSAEGPAQRWQQLQQHYGLYLSQPALWEASQFPERIRVVLQDHRSRFLRGVGRQLRQELQRQLGQVNGLDDTPLRWRQVAELLRHPSGDVAAWGKLLHVVLRQGDLQAAEPLAELAGFLSHESFTLELHGVDVWLPPDLALEPPRPDGPLVLKWAGPMREEVILRFPQMGTPLREGSGRLYIFQAEKMEKIQYRPGDTLTLELPLRAGQETMRLVWDRGRSASYQFDGIHQPPRLIRADGRTEAARGVRLSTLAGSVWPVPPPLWYAVLNP</sequence>
<organism evidence="2 3">
    <name type="scientific">Thermogemmata fonticola</name>
    <dbReference type="NCBI Taxonomy" id="2755323"/>
    <lineage>
        <taxon>Bacteria</taxon>
        <taxon>Pseudomonadati</taxon>
        <taxon>Planctomycetota</taxon>
        <taxon>Planctomycetia</taxon>
        <taxon>Gemmatales</taxon>
        <taxon>Gemmataceae</taxon>
        <taxon>Thermogemmata</taxon>
    </lineage>
</organism>
<proteinExistence type="predicted"/>
<dbReference type="EMBL" id="JACEFB010000002">
    <property type="protein sequence ID" value="MBA2225514.1"/>
    <property type="molecule type" value="Genomic_DNA"/>
</dbReference>
<evidence type="ECO:0008006" key="4">
    <source>
        <dbReference type="Google" id="ProtNLM"/>
    </source>
</evidence>
<evidence type="ECO:0000313" key="2">
    <source>
        <dbReference type="EMBL" id="MBA2225514.1"/>
    </source>
</evidence>
<dbReference type="RefSeq" id="WP_194536934.1">
    <property type="nucleotide sequence ID" value="NZ_JACEFB010000002.1"/>
</dbReference>
<evidence type="ECO:0000313" key="3">
    <source>
        <dbReference type="Proteomes" id="UP000542342"/>
    </source>
</evidence>
<name>A0A7V8VCI5_9BACT</name>
<evidence type="ECO:0000256" key="1">
    <source>
        <dbReference type="SAM" id="MobiDB-lite"/>
    </source>
</evidence>
<keyword evidence="3" id="KW-1185">Reference proteome</keyword>
<dbReference type="AlphaFoldDB" id="A0A7V8VCI5"/>
<gene>
    <name evidence="2" type="ORF">H0921_04980</name>
</gene>